<evidence type="ECO:0000256" key="2">
    <source>
        <dbReference type="ARBA" id="ARBA00022525"/>
    </source>
</evidence>
<dbReference type="PANTHER" id="PTHR38340:SF1">
    <property type="entry name" value="S-LAYER PROTEIN"/>
    <property type="match status" value="1"/>
</dbReference>
<dbReference type="PRINTS" id="PR00313">
    <property type="entry name" value="CABNDNGRPT"/>
</dbReference>
<dbReference type="Proteomes" id="UP000826300">
    <property type="component" value="Chromosome"/>
</dbReference>
<organism evidence="3 4">
    <name type="scientific">Neotabrizicola shimadae</name>
    <dbReference type="NCBI Taxonomy" id="2807096"/>
    <lineage>
        <taxon>Bacteria</taxon>
        <taxon>Pseudomonadati</taxon>
        <taxon>Pseudomonadota</taxon>
        <taxon>Alphaproteobacteria</taxon>
        <taxon>Rhodobacterales</taxon>
        <taxon>Paracoccaceae</taxon>
        <taxon>Neotabrizicola</taxon>
    </lineage>
</organism>
<name>A0A8G0ZXB2_9RHOB</name>
<evidence type="ECO:0000256" key="1">
    <source>
        <dbReference type="ARBA" id="ARBA00004613"/>
    </source>
</evidence>
<dbReference type="SUPFAM" id="SSF51120">
    <property type="entry name" value="beta-Roll"/>
    <property type="match status" value="2"/>
</dbReference>
<accession>A0A8G0ZXB2</accession>
<evidence type="ECO:0000313" key="3">
    <source>
        <dbReference type="EMBL" id="QYZ70418.1"/>
    </source>
</evidence>
<dbReference type="InterPro" id="IPR011049">
    <property type="entry name" value="Serralysin-like_metalloprot_C"/>
</dbReference>
<reference evidence="3" key="1">
    <citation type="submission" date="2021-02" db="EMBL/GenBank/DDBJ databases">
        <title>Rhodobacter shimadae sp. nov., an aerobic anoxygenic phototrophic bacterium isolated from a hot spring.</title>
        <authorList>
            <person name="Muramatsu S."/>
            <person name="Haruta S."/>
            <person name="Hirose S."/>
            <person name="Hanada S."/>
        </authorList>
    </citation>
    <scope>NUCLEOTIDE SEQUENCE</scope>
    <source>
        <strain evidence="3">N10</strain>
    </source>
</reference>
<dbReference type="InterPro" id="IPR001343">
    <property type="entry name" value="Hemolysn_Ca-bd"/>
</dbReference>
<dbReference type="Pfam" id="PF00353">
    <property type="entry name" value="HemolysinCabind"/>
    <property type="match status" value="5"/>
</dbReference>
<comment type="subcellular location">
    <subcellularLocation>
        <location evidence="1">Secreted</location>
    </subcellularLocation>
</comment>
<evidence type="ECO:0008006" key="5">
    <source>
        <dbReference type="Google" id="ProtNLM"/>
    </source>
</evidence>
<evidence type="ECO:0000313" key="4">
    <source>
        <dbReference type="Proteomes" id="UP000826300"/>
    </source>
</evidence>
<dbReference type="KEGG" id="nsm:JO391_02515"/>
<dbReference type="AlphaFoldDB" id="A0A8G0ZXB2"/>
<dbReference type="InterPro" id="IPR050557">
    <property type="entry name" value="RTX_toxin/Mannuronan_C5-epim"/>
</dbReference>
<dbReference type="RefSeq" id="WP_220662635.1">
    <property type="nucleotide sequence ID" value="NZ_CP069370.1"/>
</dbReference>
<dbReference type="GO" id="GO:0005509">
    <property type="term" value="F:calcium ion binding"/>
    <property type="evidence" value="ECO:0007669"/>
    <property type="project" value="InterPro"/>
</dbReference>
<sequence>MGWQYFDPECVFWSLEDLDACCDFLTPLDTGYGSFTIDKVNNLYGWGPEVLIAAALGGDGNDFFDLNATLASLPSWYANAANGTIGFTPVILCAFGGAGDDTITGAANSDTIWGGDGNDVLSGLGGTDFLFGECGNDRLSGGAGNDMADGGKGDDYVVGDAGNDHLAGGDGSDGMLGGDGDDVMLGDNYPYYGGISEGICDGNDQMDGGKGKDIMYGQGGADKMNGGDDCDQMDGGSGKDNMVGGNGDDLMFGGADCDVLNGGNGNDLMLGGDANDSLVGGAGDDWLTGGKGNDMLTGGVGDDHFVFCETCGCGGTDTIKDFQSDDYYDQIDLTALENLDNVKVQLGSNANKANLILWSWGDDGAKGGGDDIELGRIIVNGDDAKALFSVDTTYGTGYYDYVRLNEGVQVDLPSGSVIIENWFV</sequence>
<dbReference type="GO" id="GO:0005576">
    <property type="term" value="C:extracellular region"/>
    <property type="evidence" value="ECO:0007669"/>
    <property type="project" value="UniProtKB-SubCell"/>
</dbReference>
<protein>
    <recommendedName>
        <fullName evidence="5">Calcium-binding protein</fullName>
    </recommendedName>
</protein>
<dbReference type="PROSITE" id="PS00330">
    <property type="entry name" value="HEMOLYSIN_CALCIUM"/>
    <property type="match status" value="2"/>
</dbReference>
<gene>
    <name evidence="3" type="ORF">JO391_02515</name>
</gene>
<proteinExistence type="predicted"/>
<keyword evidence="4" id="KW-1185">Reference proteome</keyword>
<dbReference type="EMBL" id="CP069370">
    <property type="protein sequence ID" value="QYZ70418.1"/>
    <property type="molecule type" value="Genomic_DNA"/>
</dbReference>
<dbReference type="InterPro" id="IPR018511">
    <property type="entry name" value="Hemolysin-typ_Ca-bd_CS"/>
</dbReference>
<keyword evidence="2" id="KW-0964">Secreted</keyword>
<dbReference type="Gene3D" id="2.150.10.10">
    <property type="entry name" value="Serralysin-like metalloprotease, C-terminal"/>
    <property type="match status" value="4"/>
</dbReference>
<dbReference type="PANTHER" id="PTHR38340">
    <property type="entry name" value="S-LAYER PROTEIN"/>
    <property type="match status" value="1"/>
</dbReference>